<organism evidence="2 3">
    <name type="scientific">Phytophthora lilii</name>
    <dbReference type="NCBI Taxonomy" id="2077276"/>
    <lineage>
        <taxon>Eukaryota</taxon>
        <taxon>Sar</taxon>
        <taxon>Stramenopiles</taxon>
        <taxon>Oomycota</taxon>
        <taxon>Peronosporomycetes</taxon>
        <taxon>Peronosporales</taxon>
        <taxon>Peronosporaceae</taxon>
        <taxon>Phytophthora</taxon>
    </lineage>
</organism>
<feature type="compositionally biased region" description="Pro residues" evidence="1">
    <location>
        <begin position="165"/>
        <end position="176"/>
    </location>
</feature>
<feature type="region of interest" description="Disordered" evidence="1">
    <location>
        <begin position="131"/>
        <end position="227"/>
    </location>
</feature>
<feature type="compositionally biased region" description="Polar residues" evidence="1">
    <location>
        <begin position="428"/>
        <end position="440"/>
    </location>
</feature>
<dbReference type="AlphaFoldDB" id="A0A9W6WQF0"/>
<sequence>MNTKKLANGRSHAKIREDKAKQALDLLNALNGKIVARVDSTEMLMPTNVTEHSERNIYMRQATITRIPSHKGVLSDMLSALVVIMRLQAIFRGRRQRRAEEFAEELEKFRRQRERMRTLVVMHRVIRTPEEPKPRVYEKPQINRAKGGSSGSRMRVEEPKKPASPTKPPPTTPTTPRPLQQPVAPAPRPPTQPSRIQTRRMSATKIQKVFRQHRQKRQQTPPRVPTPAKYVDEKLAKETASAVKVQSFVRGNLVRKKLRQALLFPKCPRIICLRIAKSSTEVVSNQKTHDSPSSTKLRSQTCVDAMPGRSSKSHRVYRPNRQTNDVQEEAINDSHTLMHASASHNLSLAMDARRLVAVHKADTALRCNAVKSPARRSKPRLVSAVVWESPQQSGQELPPPGVEFVKSYRPIGDPQFTERQSGKVRSPRASSMTSCNSDSKPSVKLPALASRPLRDPGESALLCCLLPSQTNRLTGAFSSPRPIAKMTRMVFKAKRRHSPAKATASDAVA</sequence>
<feature type="compositionally biased region" description="Polar residues" evidence="1">
    <location>
        <begin position="284"/>
        <end position="302"/>
    </location>
</feature>
<name>A0A9W6WQF0_9STRA</name>
<reference evidence="2" key="1">
    <citation type="submission" date="2023-04" db="EMBL/GenBank/DDBJ databases">
        <title>Phytophthora lilii NBRC 32176.</title>
        <authorList>
            <person name="Ichikawa N."/>
            <person name="Sato H."/>
            <person name="Tonouchi N."/>
        </authorList>
    </citation>
    <scope>NUCLEOTIDE SEQUENCE</scope>
    <source>
        <strain evidence="2">NBRC 32176</strain>
    </source>
</reference>
<gene>
    <name evidence="2" type="ORF">Plil01_000408000</name>
</gene>
<dbReference type="InterPro" id="IPR000048">
    <property type="entry name" value="IQ_motif_EF-hand-BS"/>
</dbReference>
<feature type="region of interest" description="Disordered" evidence="1">
    <location>
        <begin position="412"/>
        <end position="444"/>
    </location>
</feature>
<dbReference type="OrthoDB" id="69053at2759"/>
<dbReference type="EMBL" id="BSXW01000163">
    <property type="protein sequence ID" value="GMF13623.1"/>
    <property type="molecule type" value="Genomic_DNA"/>
</dbReference>
<protein>
    <submittedName>
        <fullName evidence="2">Unnamed protein product</fullName>
    </submittedName>
</protein>
<dbReference type="PROSITE" id="PS50096">
    <property type="entry name" value="IQ"/>
    <property type="match status" value="2"/>
</dbReference>
<dbReference type="SMART" id="SM00015">
    <property type="entry name" value="IQ"/>
    <property type="match status" value="3"/>
</dbReference>
<proteinExistence type="predicted"/>
<dbReference type="Pfam" id="PF00612">
    <property type="entry name" value="IQ"/>
    <property type="match status" value="1"/>
</dbReference>
<dbReference type="Gene3D" id="1.20.5.190">
    <property type="match status" value="1"/>
</dbReference>
<feature type="compositionally biased region" description="Basic residues" evidence="1">
    <location>
        <begin position="208"/>
        <end position="217"/>
    </location>
</feature>
<evidence type="ECO:0000313" key="2">
    <source>
        <dbReference type="EMBL" id="GMF13623.1"/>
    </source>
</evidence>
<evidence type="ECO:0000256" key="1">
    <source>
        <dbReference type="SAM" id="MobiDB-lite"/>
    </source>
</evidence>
<comment type="caution">
    <text evidence="2">The sequence shown here is derived from an EMBL/GenBank/DDBJ whole genome shotgun (WGS) entry which is preliminary data.</text>
</comment>
<feature type="region of interest" description="Disordered" evidence="1">
    <location>
        <begin position="284"/>
        <end position="321"/>
    </location>
</feature>
<feature type="compositionally biased region" description="Polar residues" evidence="1">
    <location>
        <begin position="194"/>
        <end position="205"/>
    </location>
</feature>
<evidence type="ECO:0000313" key="3">
    <source>
        <dbReference type="Proteomes" id="UP001165083"/>
    </source>
</evidence>
<accession>A0A9W6WQF0</accession>
<dbReference type="Proteomes" id="UP001165083">
    <property type="component" value="Unassembled WGS sequence"/>
</dbReference>
<keyword evidence="3" id="KW-1185">Reference proteome</keyword>